<keyword evidence="5" id="KW-0106">Calcium</keyword>
<keyword evidence="4" id="KW-0479">Metal-binding</keyword>
<evidence type="ECO:0000259" key="8">
    <source>
        <dbReference type="Pfam" id="PF05567"/>
    </source>
</evidence>
<evidence type="ECO:0000256" key="7">
    <source>
        <dbReference type="SAM" id="MobiDB-lite"/>
    </source>
</evidence>
<proteinExistence type="inferred from homology"/>
<gene>
    <name evidence="9" type="ORF">C1702_00975</name>
</gene>
<evidence type="ECO:0000256" key="5">
    <source>
        <dbReference type="ARBA" id="ARBA00022837"/>
    </source>
</evidence>
<evidence type="ECO:0000256" key="4">
    <source>
        <dbReference type="ARBA" id="ARBA00022723"/>
    </source>
</evidence>
<dbReference type="SUPFAM" id="SSF50998">
    <property type="entry name" value="Quinoprotein alcohol dehydrogenase-like"/>
    <property type="match status" value="1"/>
</dbReference>
<accession>A0A2S5T9D4</accession>
<keyword evidence="10" id="KW-1185">Reference proteome</keyword>
<evidence type="ECO:0000256" key="6">
    <source>
        <dbReference type="ARBA" id="ARBA00023263"/>
    </source>
</evidence>
<keyword evidence="6" id="KW-0281">Fimbrium</keyword>
<feature type="domain" description="PilY1 beta-propeller" evidence="8">
    <location>
        <begin position="678"/>
        <end position="991"/>
    </location>
</feature>
<reference evidence="9 10" key="1">
    <citation type="submission" date="2018-02" db="EMBL/GenBank/DDBJ databases">
        <title>Reclassifiation of [Polyangium] brachysporum DSM 7029 as Guopingzhaonella breviflexa gen. nov., sp. nov., a member of the family Comamonadaceae.</title>
        <authorList>
            <person name="Tang B."/>
        </authorList>
    </citation>
    <scope>NUCLEOTIDE SEQUENCE [LARGE SCALE GENOMIC DNA]</scope>
    <source>
        <strain evidence="9 10">DSM 15344</strain>
    </source>
</reference>
<comment type="caution">
    <text evidence="9">The sequence shown here is derived from an EMBL/GenBank/DDBJ whole genome shotgun (WGS) entry which is preliminary data.</text>
</comment>
<dbReference type="InterPro" id="IPR011047">
    <property type="entry name" value="Quinoprotein_ADH-like_sf"/>
</dbReference>
<dbReference type="EMBL" id="PSNY01000001">
    <property type="protein sequence ID" value="PPE71601.1"/>
    <property type="molecule type" value="Genomic_DNA"/>
</dbReference>
<dbReference type="Pfam" id="PF05567">
    <property type="entry name" value="T4P_PilY1"/>
    <property type="match status" value="1"/>
</dbReference>
<dbReference type="GO" id="GO:0046872">
    <property type="term" value="F:metal ion binding"/>
    <property type="evidence" value="ECO:0007669"/>
    <property type="project" value="UniProtKB-KW"/>
</dbReference>
<organism evidence="9 10">
    <name type="scientific">Caldimonas thermodepolymerans</name>
    <dbReference type="NCBI Taxonomy" id="215580"/>
    <lineage>
        <taxon>Bacteria</taxon>
        <taxon>Pseudomonadati</taxon>
        <taxon>Pseudomonadota</taxon>
        <taxon>Betaproteobacteria</taxon>
        <taxon>Burkholderiales</taxon>
        <taxon>Sphaerotilaceae</taxon>
        <taxon>Caldimonas</taxon>
    </lineage>
</organism>
<dbReference type="InterPro" id="IPR008707">
    <property type="entry name" value="B-propeller_PilY1"/>
</dbReference>
<dbReference type="AlphaFoldDB" id="A0A2S5T9D4"/>
<comment type="similarity">
    <text evidence="2">Belongs to the PilY1 family.</text>
</comment>
<evidence type="ECO:0000256" key="1">
    <source>
        <dbReference type="ARBA" id="ARBA00004561"/>
    </source>
</evidence>
<name>A0A2S5T9D4_9BURK</name>
<sequence>MLAGMQAVPAWSAPAQMPFLTRTTNPAHPNLVYTLDDSGSMQWQSMPDSTLPSSTENRYRMTFHHQDRRARVLSGNTRYEPQVIPTRTNDLISARMRSPAYNTLYYNPEIRYQPWYRSDGTQFENSNPAAAWIYPTDRPPVGTDTERENAINNGLAVNLIGEIEAPSNVVWCRSNTSRTANPTSVNDSANRTSWTCNTMDSGREKYAPATYYVLNGAPNNHANFTRVRIMDSTTFTRGPGRTDCTVVGNVATCTQEQEYQNFANWFTYYRTRQYLAIGASTQAFATLDPDSGLRVGYGRINKDQTNIDGRSTGTIERGVRRFIGNDREQFFNWLHGQGWSDSGTPLKRAMDDVGQYYSWTDARGPWGNTPGTNDTSAQLECRKAYHILMTDGYANETGGARDTARQGDFDNSNGPVITGPGGASYQYTPSRPYQASGGGTLADLAMYYWNRDLNPNLANRVRPDASNPAFWQHMVNFTVGLGVGGTLAYPDDLARIQAGTLNWPTVQNNHATTVDDLWHAAVNSRGRYLSARDPAEFASALTSILEEIAEREASEGGVAAAAATLQAGNRKYVPTYRTGSWTGNLTAYELDANGQQLEKLWDAESSLPAAASRNIFIGTRATTGAKAVAFTWDAMSTEMKAEMGANAVAAWVNHLRGDTSLEGTTQGGITLRRRMARLGDIVNSQPTYVGGLVDMQYQYLPEGTAGRESYRAFVNAKRSRTGVIFVGANDGMLHGFRDTDGREVFAFIPRALLSSLPSLASSSYTHRYFVDGQQTESDAYLNGSWRNVLVGSTGAGARAVYALDVTNPTSMNAGSVLWEFDSTIDPELGHVMAPIEVGRMKNGEWAAVFGNGPDSASGLARLFIVNLRTGELIRSIQAGNATNNGLGGVRLIRDANQVVIGAYAGDLQGNVWKFDLTSTTSAQWRVAFSGAPLFTATDSGGAPQPIMATPQVISHPRGGYMVLVGTGKLYEEGDQTNAQQQSLYGLWDQQILVQSGENWVWSSAERITTRSSIVDHSIDADTISGSGDSTYYTVTTTPLDWTTHRGWSLPLTIVAGQRNLLSPQFLFGYALFETMAPSAEGTVNPCEDANSGVGYNLVLNPLTGAMPTIPIFDTNGDGVIDSRDTVAAGAQTTWDGRDVVLRERPNPCPSGDCGDNPSPCPPGTKQAVLAGASAGNISTCIPIPPPQRWWWRQLFE</sequence>
<feature type="region of interest" description="Disordered" evidence="7">
    <location>
        <begin position="399"/>
        <end position="424"/>
    </location>
</feature>
<evidence type="ECO:0000313" key="10">
    <source>
        <dbReference type="Proteomes" id="UP000239406"/>
    </source>
</evidence>
<dbReference type="GO" id="GO:0009289">
    <property type="term" value="C:pilus"/>
    <property type="evidence" value="ECO:0007669"/>
    <property type="project" value="UniProtKB-SubCell"/>
</dbReference>
<dbReference type="Proteomes" id="UP000239406">
    <property type="component" value="Unassembled WGS sequence"/>
</dbReference>
<comment type="subcellular location">
    <subcellularLocation>
        <location evidence="1">Fimbrium</location>
    </subcellularLocation>
</comment>
<protein>
    <recommendedName>
        <fullName evidence="8">PilY1 beta-propeller domain-containing protein</fullName>
    </recommendedName>
</protein>
<evidence type="ECO:0000256" key="2">
    <source>
        <dbReference type="ARBA" id="ARBA00008387"/>
    </source>
</evidence>
<keyword evidence="3" id="KW-1029">Fimbrium biogenesis</keyword>
<evidence type="ECO:0000256" key="3">
    <source>
        <dbReference type="ARBA" id="ARBA00022558"/>
    </source>
</evidence>
<evidence type="ECO:0000313" key="9">
    <source>
        <dbReference type="EMBL" id="PPE71601.1"/>
    </source>
</evidence>